<proteinExistence type="predicted"/>
<sequence length="78" mass="8758">MSDIVEMYYIRCSLIGEAEECKMLKDMIRQLASSAESMKLVMGGQVQLAGVSTEEQRALLGELKDKDNGARYFGYGWN</sequence>
<dbReference type="EMBL" id="BDQX01000138">
    <property type="protein sequence ID" value="GBG08116.1"/>
    <property type="molecule type" value="Genomic_DNA"/>
</dbReference>
<evidence type="ECO:0000313" key="2">
    <source>
        <dbReference type="Proteomes" id="UP000245202"/>
    </source>
</evidence>
<dbReference type="Proteomes" id="UP000245202">
    <property type="component" value="Unassembled WGS sequence"/>
</dbReference>
<organism evidence="1 2">
    <name type="scientific">Paenibacillus agaridevorans</name>
    <dbReference type="NCBI Taxonomy" id="171404"/>
    <lineage>
        <taxon>Bacteria</taxon>
        <taxon>Bacillati</taxon>
        <taxon>Bacillota</taxon>
        <taxon>Bacilli</taxon>
        <taxon>Bacillales</taxon>
        <taxon>Paenibacillaceae</taxon>
        <taxon>Paenibacillus</taxon>
    </lineage>
</organism>
<dbReference type="AlphaFoldDB" id="A0A2R5EN50"/>
<accession>A0A2R5EN50</accession>
<protein>
    <submittedName>
        <fullName evidence="1">Uncharacterized protein</fullName>
    </submittedName>
</protein>
<gene>
    <name evidence="1" type="ORF">PAT3040_02683</name>
</gene>
<name>A0A2R5EN50_9BACL</name>
<keyword evidence="2" id="KW-1185">Reference proteome</keyword>
<reference evidence="1 2" key="1">
    <citation type="submission" date="2017-08" db="EMBL/GenBank/DDBJ databases">
        <title>Substantial Increase in Enzyme Production by Combined Drug-Resistance Mutations in Paenibacillus agaridevorans.</title>
        <authorList>
            <person name="Tanaka Y."/>
            <person name="Funane K."/>
            <person name="Hosaka T."/>
            <person name="Shiwa Y."/>
            <person name="Fujita N."/>
            <person name="Miyazaki T."/>
            <person name="Yoshikawa H."/>
            <person name="Murakami K."/>
            <person name="Kasahara K."/>
            <person name="Inaoka T."/>
            <person name="Hiraga Y."/>
            <person name="Ochi K."/>
        </authorList>
    </citation>
    <scope>NUCLEOTIDE SEQUENCE [LARGE SCALE GENOMIC DNA]</scope>
    <source>
        <strain evidence="1 2">T-3040</strain>
    </source>
</reference>
<comment type="caution">
    <text evidence="1">The sequence shown here is derived from an EMBL/GenBank/DDBJ whole genome shotgun (WGS) entry which is preliminary data.</text>
</comment>
<evidence type="ECO:0000313" key="1">
    <source>
        <dbReference type="EMBL" id="GBG08116.1"/>
    </source>
</evidence>